<dbReference type="SUPFAM" id="SSF53187">
    <property type="entry name" value="Zn-dependent exopeptidases"/>
    <property type="match status" value="1"/>
</dbReference>
<name>A0A848B2E0_9BACT</name>
<dbReference type="PANTHER" id="PTHR11014">
    <property type="entry name" value="PEPTIDASE M20 FAMILY MEMBER"/>
    <property type="match status" value="1"/>
</dbReference>
<dbReference type="InterPro" id="IPR036264">
    <property type="entry name" value="Bact_exopeptidase_dim_dom"/>
</dbReference>
<feature type="domain" description="Peptidase M20 dimerisation" evidence="3">
    <location>
        <begin position="183"/>
        <end position="280"/>
    </location>
</feature>
<feature type="binding site" evidence="2">
    <location>
        <position position="135"/>
    </location>
    <ligand>
        <name>Mn(2+)</name>
        <dbReference type="ChEBI" id="CHEBI:29035"/>
        <label>2</label>
    </ligand>
</feature>
<keyword evidence="2" id="KW-0479">Metal-binding</keyword>
<reference evidence="4 5" key="1">
    <citation type="submission" date="2020-04" db="EMBL/GenBank/DDBJ databases">
        <authorList>
            <person name="Hitch T.C.A."/>
            <person name="Wylensek D."/>
            <person name="Clavel T."/>
        </authorList>
    </citation>
    <scope>NUCLEOTIDE SEQUENCE [LARGE SCALE GENOMIC DNA]</scope>
    <source>
        <strain evidence="4 5">COR2-253-APC-1A</strain>
    </source>
</reference>
<proteinExistence type="predicted"/>
<evidence type="ECO:0000313" key="5">
    <source>
        <dbReference type="Proteomes" id="UP000576225"/>
    </source>
</evidence>
<sequence>MKTAADILPGIIEFRHNLHRIPELAGHETLTQKAIRARLEPLNLEVLAPFLGTDTVALLHGRRGPGRNVTLRADIDALKNTENTGVEYASVHPGMMHACGHDAHTAMVMGAAEILASRREEFSGSIRFVWQPGEENQSMGRELIAAGALENPKADLVTALHGMPGLPIGMLGCRTGAIMASCAHFKVTVHGKSGHSSRPHQAIDPVLAASAMVVELQSIVSRRINPQHAAVLSVCRIAGGDIANVIPDEVVLEGTARSLDPYDDEILETGFREIVESVARAHGVTVDIDYHLGYPVTLNRPEATELARQVIRRTFGEAGYTELPESSMAAEDFAYYLQRYPGVYVKLGTGENCPALHNSKFDFPDEALKVGIEYLVEFALAALR</sequence>
<dbReference type="InterPro" id="IPR017439">
    <property type="entry name" value="Amidohydrolase"/>
</dbReference>
<dbReference type="EMBL" id="JABAEW010000044">
    <property type="protein sequence ID" value="NMD88397.1"/>
    <property type="molecule type" value="Genomic_DNA"/>
</dbReference>
<dbReference type="SUPFAM" id="SSF55031">
    <property type="entry name" value="Bacterial exopeptidase dimerisation domain"/>
    <property type="match status" value="1"/>
</dbReference>
<dbReference type="Proteomes" id="UP000576225">
    <property type="component" value="Unassembled WGS sequence"/>
</dbReference>
<keyword evidence="1 4" id="KW-0378">Hydrolase</keyword>
<feature type="binding site" evidence="2">
    <location>
        <position position="357"/>
    </location>
    <ligand>
        <name>Mn(2+)</name>
        <dbReference type="ChEBI" id="CHEBI:29035"/>
        <label>2</label>
    </ligand>
</feature>
<keyword evidence="2" id="KW-0464">Manganese</keyword>
<dbReference type="GO" id="GO:0019877">
    <property type="term" value="P:diaminopimelate biosynthetic process"/>
    <property type="evidence" value="ECO:0007669"/>
    <property type="project" value="UniProtKB-ARBA"/>
</dbReference>
<comment type="cofactor">
    <cofactor evidence="2">
        <name>Mn(2+)</name>
        <dbReference type="ChEBI" id="CHEBI:29035"/>
    </cofactor>
    <text evidence="2">The Mn(2+) ion enhances activity.</text>
</comment>
<dbReference type="Pfam" id="PF01546">
    <property type="entry name" value="Peptidase_M20"/>
    <property type="match status" value="1"/>
</dbReference>
<evidence type="ECO:0000313" key="4">
    <source>
        <dbReference type="EMBL" id="NMD88397.1"/>
    </source>
</evidence>
<evidence type="ECO:0000259" key="3">
    <source>
        <dbReference type="Pfam" id="PF07687"/>
    </source>
</evidence>
<feature type="binding site" evidence="2">
    <location>
        <position position="161"/>
    </location>
    <ligand>
        <name>Mn(2+)</name>
        <dbReference type="ChEBI" id="CHEBI:29035"/>
        <label>2</label>
    </ligand>
</feature>
<dbReference type="PANTHER" id="PTHR11014:SF169">
    <property type="entry name" value="CLAN MH, FAMILY M20, PEPTIDASE T-LIKE METALLOPEPTIDASE"/>
    <property type="match status" value="1"/>
</dbReference>
<dbReference type="RefSeq" id="WP_168963522.1">
    <property type="nucleotide sequence ID" value="NZ_JABAEW010000044.1"/>
</dbReference>
<feature type="binding site" evidence="2">
    <location>
        <position position="99"/>
    </location>
    <ligand>
        <name>Mn(2+)</name>
        <dbReference type="ChEBI" id="CHEBI:29035"/>
        <label>2</label>
    </ligand>
</feature>
<feature type="binding site" evidence="2">
    <location>
        <position position="101"/>
    </location>
    <ligand>
        <name>Mn(2+)</name>
        <dbReference type="ChEBI" id="CHEBI:29035"/>
        <label>2</label>
    </ligand>
</feature>
<dbReference type="InterPro" id="IPR002933">
    <property type="entry name" value="Peptidase_M20"/>
</dbReference>
<dbReference type="Gene3D" id="3.40.630.10">
    <property type="entry name" value="Zn peptidases"/>
    <property type="match status" value="1"/>
</dbReference>
<dbReference type="GO" id="GO:0046872">
    <property type="term" value="F:metal ion binding"/>
    <property type="evidence" value="ECO:0007669"/>
    <property type="project" value="UniProtKB-KW"/>
</dbReference>
<dbReference type="NCBIfam" id="TIGR01891">
    <property type="entry name" value="amidohydrolases"/>
    <property type="match status" value="1"/>
</dbReference>
<evidence type="ECO:0000256" key="2">
    <source>
        <dbReference type="PIRSR" id="PIRSR005962-1"/>
    </source>
</evidence>
<dbReference type="FunFam" id="3.30.70.360:FF:000001">
    <property type="entry name" value="N-acetyldiaminopimelate deacetylase"/>
    <property type="match status" value="1"/>
</dbReference>
<dbReference type="InterPro" id="IPR011650">
    <property type="entry name" value="Peptidase_M20_dimer"/>
</dbReference>
<gene>
    <name evidence="4" type="ORF">HF882_17560</name>
</gene>
<protein>
    <submittedName>
        <fullName evidence="4">Amidohydrolase</fullName>
    </submittedName>
</protein>
<dbReference type="PIRSF" id="PIRSF005962">
    <property type="entry name" value="Pept_M20D_amidohydro"/>
    <property type="match status" value="1"/>
</dbReference>
<dbReference type="Pfam" id="PF07687">
    <property type="entry name" value="M20_dimer"/>
    <property type="match status" value="1"/>
</dbReference>
<organism evidence="4 5">
    <name type="scientific">Victivallis vadensis</name>
    <dbReference type="NCBI Taxonomy" id="172901"/>
    <lineage>
        <taxon>Bacteria</taxon>
        <taxon>Pseudomonadati</taxon>
        <taxon>Lentisphaerota</taxon>
        <taxon>Lentisphaeria</taxon>
        <taxon>Victivallales</taxon>
        <taxon>Victivallaceae</taxon>
        <taxon>Victivallis</taxon>
    </lineage>
</organism>
<comment type="caution">
    <text evidence="4">The sequence shown here is derived from an EMBL/GenBank/DDBJ whole genome shotgun (WGS) entry which is preliminary data.</text>
</comment>
<dbReference type="CDD" id="cd03886">
    <property type="entry name" value="M20_Acy1"/>
    <property type="match status" value="1"/>
</dbReference>
<dbReference type="Gene3D" id="3.30.70.360">
    <property type="match status" value="1"/>
</dbReference>
<evidence type="ECO:0000256" key="1">
    <source>
        <dbReference type="ARBA" id="ARBA00022801"/>
    </source>
</evidence>
<accession>A0A848B2E0</accession>
<dbReference type="GO" id="GO:0050118">
    <property type="term" value="F:N-acetyldiaminopimelate deacetylase activity"/>
    <property type="evidence" value="ECO:0007669"/>
    <property type="project" value="UniProtKB-ARBA"/>
</dbReference>
<dbReference type="AlphaFoldDB" id="A0A848B2E0"/>